<comment type="subunit">
    <text evidence="2 7">Heterodimer of SbcC and SbcD.</text>
</comment>
<keyword evidence="7" id="KW-0235">DNA replication</keyword>
<dbReference type="CDD" id="cd00840">
    <property type="entry name" value="MPP_Mre11_N"/>
    <property type="match status" value="1"/>
</dbReference>
<evidence type="ECO:0000256" key="1">
    <source>
        <dbReference type="ARBA" id="ARBA00010555"/>
    </source>
</evidence>
<accession>A0A1L8QQD6</accession>
<evidence type="ECO:0000256" key="2">
    <source>
        <dbReference type="ARBA" id="ARBA00011322"/>
    </source>
</evidence>
<dbReference type="Proteomes" id="UP000182149">
    <property type="component" value="Unassembled WGS sequence"/>
</dbReference>
<dbReference type="InterPro" id="IPR041796">
    <property type="entry name" value="Mre11_N"/>
</dbReference>
<dbReference type="InterPro" id="IPR029052">
    <property type="entry name" value="Metallo-depent_PP-like"/>
</dbReference>
<evidence type="ECO:0000259" key="9">
    <source>
        <dbReference type="Pfam" id="PF12320"/>
    </source>
</evidence>
<dbReference type="GO" id="GO:0006260">
    <property type="term" value="P:DNA replication"/>
    <property type="evidence" value="ECO:0007669"/>
    <property type="project" value="UniProtKB-KW"/>
</dbReference>
<dbReference type="GO" id="GO:0008408">
    <property type="term" value="F:3'-5' exonuclease activity"/>
    <property type="evidence" value="ECO:0007669"/>
    <property type="project" value="InterPro"/>
</dbReference>
<gene>
    <name evidence="7" type="primary">sbcD</name>
    <name evidence="10" type="ORF">RU93_GL000660</name>
</gene>
<dbReference type="InterPro" id="IPR004843">
    <property type="entry name" value="Calcineurin-like_PHP"/>
</dbReference>
<dbReference type="PANTHER" id="PTHR30337">
    <property type="entry name" value="COMPONENT OF ATP-DEPENDENT DSDNA EXONUCLEASE"/>
    <property type="match status" value="1"/>
</dbReference>
<name>A0A1L8QQD6_9ENTE</name>
<proteinExistence type="inferred from homology"/>
<dbReference type="SUPFAM" id="SSF56300">
    <property type="entry name" value="Metallo-dependent phosphatases"/>
    <property type="match status" value="1"/>
</dbReference>
<evidence type="ECO:0000256" key="4">
    <source>
        <dbReference type="ARBA" id="ARBA00022722"/>
    </source>
</evidence>
<dbReference type="GO" id="GO:0006310">
    <property type="term" value="P:DNA recombination"/>
    <property type="evidence" value="ECO:0007669"/>
    <property type="project" value="UniProtKB-KW"/>
</dbReference>
<dbReference type="GO" id="GO:0004519">
    <property type="term" value="F:endonuclease activity"/>
    <property type="evidence" value="ECO:0007669"/>
    <property type="project" value="UniProtKB-KW"/>
</dbReference>
<keyword evidence="5 7" id="KW-0378">Hydrolase</keyword>
<dbReference type="InterPro" id="IPR050535">
    <property type="entry name" value="DNA_Repair-Maintenance_Comp"/>
</dbReference>
<dbReference type="Pfam" id="PF00149">
    <property type="entry name" value="Metallophos"/>
    <property type="match status" value="1"/>
</dbReference>
<dbReference type="InterPro" id="IPR026843">
    <property type="entry name" value="SbcD_C"/>
</dbReference>
<dbReference type="AlphaFoldDB" id="A0A1L8QQD6"/>
<evidence type="ECO:0000256" key="5">
    <source>
        <dbReference type="ARBA" id="ARBA00022801"/>
    </source>
</evidence>
<keyword evidence="11" id="KW-1185">Reference proteome</keyword>
<feature type="domain" description="Nuclease SbcCD subunit D C-terminal" evidence="9">
    <location>
        <begin position="261"/>
        <end position="350"/>
    </location>
</feature>
<comment type="similarity">
    <text evidence="1 7">Belongs to the SbcD family.</text>
</comment>
<dbReference type="NCBIfam" id="TIGR00619">
    <property type="entry name" value="sbcd"/>
    <property type="match status" value="1"/>
</dbReference>
<keyword evidence="7" id="KW-0255">Endonuclease</keyword>
<keyword evidence="4 7" id="KW-0540">Nuclease</keyword>
<comment type="function">
    <text evidence="7">SbcCD cleaves DNA hairpin structures. These structures can inhibit DNA replication and are intermediates in certain DNA recombination reactions. The complex acts as a 3'-&gt;5' double strand exonuclease that can open hairpins. It also has a 5' single-strand endonuclease activity.</text>
</comment>
<organism evidence="10 11">
    <name type="scientific">Enterococcus aquimarinus</name>
    <dbReference type="NCBI Taxonomy" id="328396"/>
    <lineage>
        <taxon>Bacteria</taxon>
        <taxon>Bacillati</taxon>
        <taxon>Bacillota</taxon>
        <taxon>Bacilli</taxon>
        <taxon>Lactobacillales</taxon>
        <taxon>Enterococcaceae</taxon>
        <taxon>Enterococcus</taxon>
    </lineage>
</organism>
<dbReference type="Gene3D" id="3.60.21.10">
    <property type="match status" value="1"/>
</dbReference>
<dbReference type="Pfam" id="PF12320">
    <property type="entry name" value="SbcD_C"/>
    <property type="match status" value="1"/>
</dbReference>
<evidence type="ECO:0000313" key="10">
    <source>
        <dbReference type="EMBL" id="OJG09677.1"/>
    </source>
</evidence>
<keyword evidence="6 7" id="KW-0269">Exonuclease</keyword>
<evidence type="ECO:0000313" key="11">
    <source>
        <dbReference type="Proteomes" id="UP000182149"/>
    </source>
</evidence>
<comment type="caution">
    <text evidence="10">The sequence shown here is derived from an EMBL/GenBank/DDBJ whole genome shotgun (WGS) entry which is preliminary data.</text>
</comment>
<evidence type="ECO:0000259" key="8">
    <source>
        <dbReference type="Pfam" id="PF00149"/>
    </source>
</evidence>
<evidence type="ECO:0000256" key="7">
    <source>
        <dbReference type="RuleBase" id="RU363069"/>
    </source>
</evidence>
<dbReference type="EMBL" id="JXKD01000014">
    <property type="protein sequence ID" value="OJG09677.1"/>
    <property type="molecule type" value="Genomic_DNA"/>
</dbReference>
<feature type="domain" description="Calcineurin-like phosphoesterase" evidence="8">
    <location>
        <begin position="1"/>
        <end position="213"/>
    </location>
</feature>
<evidence type="ECO:0000256" key="3">
    <source>
        <dbReference type="ARBA" id="ARBA00013365"/>
    </source>
</evidence>
<evidence type="ECO:0000256" key="6">
    <source>
        <dbReference type="ARBA" id="ARBA00022839"/>
    </source>
</evidence>
<reference evidence="10 11" key="1">
    <citation type="submission" date="2014-12" db="EMBL/GenBank/DDBJ databases">
        <title>Draft genome sequences of 29 type strains of Enterococci.</title>
        <authorList>
            <person name="Zhong Z."/>
            <person name="Sun Z."/>
            <person name="Liu W."/>
            <person name="Zhang W."/>
            <person name="Zhang H."/>
        </authorList>
    </citation>
    <scope>NUCLEOTIDE SEQUENCE [LARGE SCALE GENOMIC DNA]</scope>
    <source>
        <strain evidence="10 11">DSM 17690</strain>
    </source>
</reference>
<dbReference type="RefSeq" id="WP_071875361.1">
    <property type="nucleotide sequence ID" value="NZ_JBHSHF010000004.1"/>
</dbReference>
<dbReference type="OrthoDB" id="9773856at2"/>
<sequence length="378" mass="42962">MRFLHTADWHIGKKLHGYDLLKNQQRAMDEILMIAKQEAVDAIVIAGDLYDRSVPGVESVALLNQQLIKINLTEKFPILAISGNHDSSTRLATGSPWYHQTQFHLHTTIEEALTPVELEDVQFFLLPYFEPIATRLFFADEEIRTISQAVLRVVEAMMASFDPTKKHVLVTHFFVAGSLRTDSETMIEVGGLDAVPVDVFEAFDYVALGHLHSKNALKTGKVRYSGSLLKYSLSELNDEKGVWIIDTDTPELTPIFHPLTPLQDMKVVEGSFKELTDPAFYQTFDREAFLHVLLTDQGVIPNMMNQLRAIYPNILSVERLNGHEVVMKERQQRLEKQSPQALSQQFFTDMTGSTFTTKQQQWLERGLAVANDTEKRDN</sequence>
<protein>
    <recommendedName>
        <fullName evidence="3 7">Nuclease SbcCD subunit D</fullName>
    </recommendedName>
</protein>
<dbReference type="InterPro" id="IPR004593">
    <property type="entry name" value="SbcD"/>
</dbReference>
<keyword evidence="7" id="KW-0233">DNA recombination</keyword>
<dbReference type="PANTHER" id="PTHR30337:SF0">
    <property type="entry name" value="NUCLEASE SBCCD SUBUNIT D"/>
    <property type="match status" value="1"/>
</dbReference>
<dbReference type="STRING" id="328396.RU93_GL000660"/>